<dbReference type="Pfam" id="PF22933">
    <property type="entry name" value="ComC_SSD"/>
    <property type="match status" value="1"/>
</dbReference>
<keyword evidence="1" id="KW-0245">EGF-like domain</keyword>
<organism evidence="5 6">
    <name type="scientific">Cavenderia fasciculata</name>
    <name type="common">Slime mold</name>
    <name type="synonym">Dictyostelium fasciculatum</name>
    <dbReference type="NCBI Taxonomy" id="261658"/>
    <lineage>
        <taxon>Eukaryota</taxon>
        <taxon>Amoebozoa</taxon>
        <taxon>Evosea</taxon>
        <taxon>Eumycetozoa</taxon>
        <taxon>Dictyostelia</taxon>
        <taxon>Acytosteliales</taxon>
        <taxon>Cavenderiaceae</taxon>
        <taxon>Cavenderia</taxon>
    </lineage>
</organism>
<evidence type="ECO:0000256" key="1">
    <source>
        <dbReference type="PROSITE-ProRule" id="PRU00076"/>
    </source>
</evidence>
<feature type="compositionally biased region" description="Low complexity" evidence="2">
    <location>
        <begin position="676"/>
        <end position="699"/>
    </location>
</feature>
<dbReference type="PANTHER" id="PTHR24032">
    <property type="entry name" value="EGF-LIKE DOMAIN-CONTAINING PROTEIN-RELATED-RELATED"/>
    <property type="match status" value="1"/>
</dbReference>
<dbReference type="InterPro" id="IPR054484">
    <property type="entry name" value="ComC_SSD"/>
</dbReference>
<name>F4PNH6_CACFS</name>
<keyword evidence="3" id="KW-0812">Transmembrane</keyword>
<dbReference type="PANTHER" id="PTHR24032:SF24">
    <property type="entry name" value="EGF-LIKE DOMAIN-CONTAINING PROTEIN-RELATED"/>
    <property type="match status" value="1"/>
</dbReference>
<dbReference type="SUPFAM" id="SSF52058">
    <property type="entry name" value="L domain-like"/>
    <property type="match status" value="1"/>
</dbReference>
<dbReference type="GeneID" id="14874840"/>
<evidence type="ECO:0000313" key="5">
    <source>
        <dbReference type="EMBL" id="EGG23029.1"/>
    </source>
</evidence>
<keyword evidence="6" id="KW-1185">Reference proteome</keyword>
<dbReference type="RefSeq" id="XP_004360880.1">
    <property type="nucleotide sequence ID" value="XM_004360823.1"/>
</dbReference>
<keyword evidence="3" id="KW-1133">Transmembrane helix</keyword>
<reference evidence="6" key="1">
    <citation type="journal article" date="2011" name="Genome Res.">
        <title>Phylogeny-wide analysis of social amoeba genomes highlights ancient origins for complex intercellular communication.</title>
        <authorList>
            <person name="Heidel A.J."/>
            <person name="Lawal H.M."/>
            <person name="Felder M."/>
            <person name="Schilde C."/>
            <person name="Helps N.R."/>
            <person name="Tunggal B."/>
            <person name="Rivero F."/>
            <person name="John U."/>
            <person name="Schleicher M."/>
            <person name="Eichinger L."/>
            <person name="Platzer M."/>
            <person name="Noegel A.A."/>
            <person name="Schaap P."/>
            <person name="Gloeckner G."/>
        </authorList>
    </citation>
    <scope>NUCLEOTIDE SEQUENCE [LARGE SCALE GENOMIC DNA]</scope>
    <source>
        <strain evidence="6">SH3</strain>
    </source>
</reference>
<dbReference type="InterPro" id="IPR053331">
    <property type="entry name" value="EGF-like_comC"/>
</dbReference>
<feature type="region of interest" description="Disordered" evidence="2">
    <location>
        <begin position="676"/>
        <end position="702"/>
    </location>
</feature>
<evidence type="ECO:0000259" key="4">
    <source>
        <dbReference type="PROSITE" id="PS50026"/>
    </source>
</evidence>
<dbReference type="Proteomes" id="UP000007797">
    <property type="component" value="Unassembled WGS sequence"/>
</dbReference>
<dbReference type="EMBL" id="GL883008">
    <property type="protein sequence ID" value="EGG23029.1"/>
    <property type="molecule type" value="Genomic_DNA"/>
</dbReference>
<dbReference type="AlphaFoldDB" id="F4PNH6"/>
<gene>
    <name evidence="5" type="ORF">DFA_05159</name>
</gene>
<dbReference type="OMA" id="NIMACSP"/>
<dbReference type="PROSITE" id="PS01186">
    <property type="entry name" value="EGF_2"/>
    <property type="match status" value="1"/>
</dbReference>
<protein>
    <recommendedName>
        <fullName evidence="4">EGF-like domain-containing protein</fullName>
    </recommendedName>
</protein>
<evidence type="ECO:0000313" key="6">
    <source>
        <dbReference type="Proteomes" id="UP000007797"/>
    </source>
</evidence>
<proteinExistence type="predicted"/>
<evidence type="ECO:0000256" key="2">
    <source>
        <dbReference type="SAM" id="MobiDB-lite"/>
    </source>
</evidence>
<feature type="transmembrane region" description="Helical" evidence="3">
    <location>
        <begin position="985"/>
        <end position="1007"/>
    </location>
</feature>
<keyword evidence="3" id="KW-0472">Membrane</keyword>
<dbReference type="InterPro" id="IPR000742">
    <property type="entry name" value="EGF"/>
</dbReference>
<sequence length="1028" mass="111947">MDYPTVQITITDGSNSIFVSNEQSQTNGMPDKNLQLTFPQLDRIKISGSASYSVVADLTLSLFDQLPTCCPLIYDIEFEGDPTLKNFPNGFGSISTTLQRCAIYFVGKQSIKFPSHPTVSELQLLGDETTTEFIIEDTVLLPDLMTLGFGLSSGNALQSIGNITEKSFPVLTIINSQGSTALVMIGSTISFDPSLDKLTRLKTITGNDYASTQYPFSQAYPPNIVNVNYRTALFTTIPPVTLPSTAANLDISDNLIELPIDFNTILKNSTGNLILNLQNNDKLVGPLDQETALCRLKTLNLAGTGVTSLPDCFWCYQNEPIFRLGAPIPIPIPFTCSITFDDTNLATVFGKTIIKGKNLGWGANVGGNTLVAIVPNEQLQATLSGLVTDSPPQPIDIQFSNDYPEYKYQFKVVEAGFTVSTTTSSQQPNHLTIVTVTFLTVNTYLSHTASINGVLATTISNVGITYQFGFTNQLSTGTYNVNISNDYYSFIVPNVQYTQSYPIVDNFISDAIVKSGSTIQLEGNFGTYLVSSSVTIQNSNSQYNYSVCSITEFTTTRISCKVESPISSGLATFNITVDGYSILKQYTIQSAQQQCESETNHCANNGACTPDGICVCNINQGGYYNNCSKQSTQFTIQCQLESSPTIYGPASVQLNVDGLLFDSKTYLIRFIKPSTGGSTTSSTTSVPTTSTSTTGGETPKTPKEICSDTTQYCFGHGTCDDNGICQCQSGFNPVDNCLTKFADNTTYIPNPESPSTNISVDGVEFGFDIVAIQEIGLDNEIVKELLTNSWLSNITTNSTFTDAVYQLVISNTSILADTQVTVNITFSTQSRSITFGNQQLLINPNSIKLAVSINGWEYSSNVATLRVVLKTTTNNQQSIEYDCKETDISSFSYDDYGTLQYLRVLKDNVQFNGRFIDFALADGRKTYSQTLLINQTSISDEESVSMIGITLPQCQSCVLDPDFTPLLVVNDKDGHCSSTDQKWKIIVGCVVGGIGLVAIAVGSVIYYRKNMRTKRYDAKMAAKLKSFS</sequence>
<dbReference type="PROSITE" id="PS50026">
    <property type="entry name" value="EGF_3"/>
    <property type="match status" value="1"/>
</dbReference>
<dbReference type="KEGG" id="dfa:DFA_05159"/>
<accession>F4PNH6</accession>
<feature type="domain" description="EGF-like" evidence="4">
    <location>
        <begin position="702"/>
        <end position="738"/>
    </location>
</feature>
<comment type="caution">
    <text evidence="1">Lacks conserved residue(s) required for the propagation of feature annotation.</text>
</comment>
<evidence type="ECO:0000256" key="3">
    <source>
        <dbReference type="SAM" id="Phobius"/>
    </source>
</evidence>